<dbReference type="KEGG" id="efal:FH779_10080"/>
<dbReference type="Proteomes" id="UP000510643">
    <property type="component" value="Chromosome"/>
</dbReference>
<accession>A0A7H9DT76</accession>
<gene>
    <name evidence="7" type="ORF">FH779_10080</name>
</gene>
<evidence type="ECO:0000256" key="2">
    <source>
        <dbReference type="ARBA" id="ARBA00022722"/>
    </source>
</evidence>
<evidence type="ECO:0000256" key="1">
    <source>
        <dbReference type="ARBA" id="ARBA00006429"/>
    </source>
</evidence>
<feature type="chain" id="PRO_5028853537" evidence="5">
    <location>
        <begin position="22"/>
        <end position="367"/>
    </location>
</feature>
<feature type="domain" description="Secretion system C-terminal sorting" evidence="6">
    <location>
        <begin position="299"/>
        <end position="366"/>
    </location>
</feature>
<dbReference type="RefSeq" id="WP_180904571.1">
    <property type="nucleotide sequence ID" value="NZ_CP040908.1"/>
</dbReference>
<dbReference type="PANTHER" id="PTHR33607">
    <property type="entry name" value="ENDONUCLEASE-1"/>
    <property type="match status" value="1"/>
</dbReference>
<keyword evidence="8" id="KW-1185">Reference proteome</keyword>
<dbReference type="PANTHER" id="PTHR33607:SF2">
    <property type="entry name" value="ENDONUCLEASE-1"/>
    <property type="match status" value="1"/>
</dbReference>
<dbReference type="GO" id="GO:0016787">
    <property type="term" value="F:hydrolase activity"/>
    <property type="evidence" value="ECO:0007669"/>
    <property type="project" value="UniProtKB-KW"/>
</dbReference>
<evidence type="ECO:0000256" key="3">
    <source>
        <dbReference type="ARBA" id="ARBA00022729"/>
    </source>
</evidence>
<keyword evidence="2" id="KW-0540">Nuclease</keyword>
<sequence>MKKIILHLSIFLVGSNLFAQAPANYYNNATGSGFVLKTQLYNIIKGHTTKSYDALKGLYRQTDSDNGFQDKYYEKDNTILDIYSEIATAKDPYNFTPGQKECGNYKNEGDCYNREHLIPQSVFSESSPMVSDPLHIWPTDGKVNGMRSNYPHGVVGNATYTSLNGSKLGSNLNSGYSAGYSGIVFEPIDEFKGDIARAYFYFATRYQENGIQSWTYAMFNKTKDKVFTDTFLKILMTWHLNDPVSDREKDINNLVYRYQGNRNPFIDHPEYAEKIWGSDLGTGDFEYQKRDDVSVYNATNRSIKVKLENNSKSIQKVSVFNFNGQLVNEVSNSSNQKEVEVNFKTPGVYIIKVVGKQMEINKRVVIK</sequence>
<organism evidence="7 8">
    <name type="scientific">Empedobacter falsenii</name>
    <dbReference type="NCBI Taxonomy" id="343874"/>
    <lineage>
        <taxon>Bacteria</taxon>
        <taxon>Pseudomonadati</taxon>
        <taxon>Bacteroidota</taxon>
        <taxon>Flavobacteriia</taxon>
        <taxon>Flavobacteriales</taxon>
        <taxon>Weeksellaceae</taxon>
        <taxon>Empedobacter</taxon>
    </lineage>
</organism>
<evidence type="ECO:0000313" key="7">
    <source>
        <dbReference type="EMBL" id="QLL58412.1"/>
    </source>
</evidence>
<dbReference type="NCBIfam" id="TIGR04183">
    <property type="entry name" value="Por_Secre_tail"/>
    <property type="match status" value="1"/>
</dbReference>
<dbReference type="Pfam" id="PF18962">
    <property type="entry name" value="Por_Secre_tail"/>
    <property type="match status" value="1"/>
</dbReference>
<comment type="similarity">
    <text evidence="1">Belongs to the EndA/NucM nuclease family.</text>
</comment>
<evidence type="ECO:0000256" key="4">
    <source>
        <dbReference type="ARBA" id="ARBA00022801"/>
    </source>
</evidence>
<dbReference type="AlphaFoldDB" id="A0A7H9DT76"/>
<evidence type="ECO:0000259" key="6">
    <source>
        <dbReference type="Pfam" id="PF18962"/>
    </source>
</evidence>
<dbReference type="GeneID" id="78401808"/>
<dbReference type="EMBL" id="CP040908">
    <property type="protein sequence ID" value="QLL58412.1"/>
    <property type="molecule type" value="Genomic_DNA"/>
</dbReference>
<evidence type="ECO:0000313" key="8">
    <source>
        <dbReference type="Proteomes" id="UP000510643"/>
    </source>
</evidence>
<proteinExistence type="inferred from homology"/>
<reference evidence="7 8" key="1">
    <citation type="submission" date="2019-06" db="EMBL/GenBank/DDBJ databases">
        <title>Emergence of pandrug resistant Empedobacter falsenii in China.</title>
        <authorList>
            <person name="Dong N."/>
            <person name="Chen S."/>
            <person name="Zhang R."/>
        </authorList>
    </citation>
    <scope>NUCLEOTIDE SEQUENCE [LARGE SCALE GENOMIC DNA]</scope>
    <source>
        <strain evidence="7 8">1681-1</strain>
    </source>
</reference>
<dbReference type="InterPro" id="IPR026444">
    <property type="entry name" value="Secre_tail"/>
</dbReference>
<name>A0A7H9DT76_9FLAO</name>
<dbReference type="SUPFAM" id="SSF54060">
    <property type="entry name" value="His-Me finger endonucleases"/>
    <property type="match status" value="1"/>
</dbReference>
<dbReference type="Pfam" id="PF04231">
    <property type="entry name" value="Endonuclease_1"/>
    <property type="match status" value="1"/>
</dbReference>
<keyword evidence="3 5" id="KW-0732">Signal</keyword>
<dbReference type="InterPro" id="IPR044925">
    <property type="entry name" value="His-Me_finger_sf"/>
</dbReference>
<keyword evidence="4" id="KW-0378">Hydrolase</keyword>
<dbReference type="GO" id="GO:0004518">
    <property type="term" value="F:nuclease activity"/>
    <property type="evidence" value="ECO:0007669"/>
    <property type="project" value="UniProtKB-KW"/>
</dbReference>
<protein>
    <submittedName>
        <fullName evidence="7">T9SS type A sorting domain-containing protein</fullName>
    </submittedName>
</protein>
<evidence type="ECO:0000256" key="5">
    <source>
        <dbReference type="SAM" id="SignalP"/>
    </source>
</evidence>
<feature type="signal peptide" evidence="5">
    <location>
        <begin position="1"/>
        <end position="21"/>
    </location>
</feature>
<dbReference type="InterPro" id="IPR007346">
    <property type="entry name" value="Endonuclease-I"/>
</dbReference>